<protein>
    <submittedName>
        <fullName evidence="7">Glutamate/tyrosine decarboxylase-like PLP-dependent enzyme</fullName>
    </submittedName>
</protein>
<comment type="similarity">
    <text evidence="4">Belongs to the group II decarboxylase family. Sphingosine-1-phosphate lyase subfamily.</text>
</comment>
<evidence type="ECO:0000256" key="5">
    <source>
        <dbReference type="PIRSR" id="PIRSR602129-50"/>
    </source>
</evidence>
<dbReference type="AlphaFoldDB" id="A0A370GFY6"/>
<dbReference type="OrthoDB" id="9803665at2"/>
<dbReference type="GO" id="GO:0016020">
    <property type="term" value="C:membrane"/>
    <property type="evidence" value="ECO:0007669"/>
    <property type="project" value="GOC"/>
</dbReference>
<dbReference type="InterPro" id="IPR015422">
    <property type="entry name" value="PyrdxlP-dep_Trfase_small"/>
</dbReference>
<dbReference type="InterPro" id="IPR015421">
    <property type="entry name" value="PyrdxlP-dep_Trfase_major"/>
</dbReference>
<keyword evidence="8" id="KW-1185">Reference proteome</keyword>
<evidence type="ECO:0000256" key="1">
    <source>
        <dbReference type="ARBA" id="ARBA00001933"/>
    </source>
</evidence>
<keyword evidence="3 6" id="KW-0456">Lyase</keyword>
<evidence type="ECO:0000256" key="2">
    <source>
        <dbReference type="ARBA" id="ARBA00022898"/>
    </source>
</evidence>
<dbReference type="InterPro" id="IPR002129">
    <property type="entry name" value="PyrdxlP-dep_de-COase"/>
</dbReference>
<evidence type="ECO:0000256" key="3">
    <source>
        <dbReference type="ARBA" id="ARBA00023239"/>
    </source>
</evidence>
<name>A0A370GFY6_9COXI</name>
<dbReference type="PANTHER" id="PTHR42735:SF6">
    <property type="entry name" value="SPHINGOSINE-1-PHOSPHATE LYASE 1"/>
    <property type="match status" value="1"/>
</dbReference>
<dbReference type="RefSeq" id="WP_114834938.1">
    <property type="nucleotide sequence ID" value="NZ_LR699114.1"/>
</dbReference>
<evidence type="ECO:0000256" key="6">
    <source>
        <dbReference type="RuleBase" id="RU000382"/>
    </source>
</evidence>
<dbReference type="EMBL" id="QQAX01000020">
    <property type="protein sequence ID" value="RDI41304.1"/>
    <property type="molecule type" value="Genomic_DNA"/>
</dbReference>
<keyword evidence="2 5" id="KW-0663">Pyridoxal phosphate</keyword>
<dbReference type="Gene3D" id="6.10.140.2150">
    <property type="match status" value="1"/>
</dbReference>
<reference evidence="7 8" key="1">
    <citation type="submission" date="2018-07" db="EMBL/GenBank/DDBJ databases">
        <title>Genomic Encyclopedia of Type Strains, Phase IV (KMG-IV): sequencing the most valuable type-strain genomes for metagenomic binning, comparative biology and taxonomic classification.</title>
        <authorList>
            <person name="Goeker M."/>
        </authorList>
    </citation>
    <scope>NUCLEOTIDE SEQUENCE [LARGE SCALE GENOMIC DNA]</scope>
    <source>
        <strain evidence="7 8">DSM 16500</strain>
    </source>
</reference>
<dbReference type="GO" id="GO:0019752">
    <property type="term" value="P:carboxylic acid metabolic process"/>
    <property type="evidence" value="ECO:0007669"/>
    <property type="project" value="InterPro"/>
</dbReference>
<comment type="caution">
    <text evidence="7">The sequence shown here is derived from an EMBL/GenBank/DDBJ whole genome shotgun (WGS) entry which is preliminary data.</text>
</comment>
<sequence length="600" mass="66296">MLSGSLQMANWLGNYVNETLEDYSPVTIITALLLLQYGPRFAYQTYSLYHEWDTKKIKETLMNNAVKKTLQVPVVGRIADKLIRGEVTKNLNGYKVEIEADREKSATPPIHSLPPEGYSIEEIRKVYPKKQIENKKGRLSGAIYSEYPPEFSAFLEKLYGETALTNPMHPVFKDIKKKEAEVISWCRKLFNGPDGTHGVITAGGTLSIFEACKAYVLHARKNGNQAPEIIVPSSAHPAFWKAAEILNAKLVVVPVDKNTGRADVNAMKAAINRNTCMMAASAPSFPFGVIDPIKELAEIAQNNKDWLHRSKPIPFHVDACLGGFLTAFAKKAGVELPWCDFQNEGVSSVSADIHKYGEGPKGVSIILFRRRAEVLIAPTPTHTYLTSSVGSYVTPGLPGSRTGVQVVTAHAVMLYQGENGYVKDTAAILALAKELTDEVKKIDGIIVPYSTQLSVVGMRTTSGINPLLVAELMKSHGWELNCLLTSDYQADGFHFCLTALHTKVPDFVKDFVTDLKKSVDYVKQNPHQKPKGIAKAYGVLATGFVPSVVQDLIGDMYVRIDQSLPGNNYPGYFWPKATPQSAITETDKKEEEKRYTKKNL</sequence>
<dbReference type="InterPro" id="IPR015424">
    <property type="entry name" value="PyrdxlP-dep_Trfase"/>
</dbReference>
<accession>A0A370GFY6</accession>
<proteinExistence type="inferred from homology"/>
<dbReference type="GO" id="GO:0030149">
    <property type="term" value="P:sphingolipid catabolic process"/>
    <property type="evidence" value="ECO:0007669"/>
    <property type="project" value="TreeGrafter"/>
</dbReference>
<dbReference type="Proteomes" id="UP000254720">
    <property type="component" value="Unassembled WGS sequence"/>
</dbReference>
<feature type="modified residue" description="N6-(pyridoxal phosphate)lysine" evidence="5">
    <location>
        <position position="355"/>
    </location>
</feature>
<dbReference type="GO" id="GO:0008117">
    <property type="term" value="F:sphinganine-1-phosphate aldolase activity"/>
    <property type="evidence" value="ECO:0007669"/>
    <property type="project" value="TreeGrafter"/>
</dbReference>
<dbReference type="InterPro" id="IPR050477">
    <property type="entry name" value="GrpII_AminoAcid_Decarb"/>
</dbReference>
<dbReference type="Gene3D" id="3.90.1150.10">
    <property type="entry name" value="Aspartate Aminotransferase, domain 1"/>
    <property type="match status" value="1"/>
</dbReference>
<gene>
    <name evidence="7" type="ORF">C8D86_1204</name>
</gene>
<evidence type="ECO:0000313" key="8">
    <source>
        <dbReference type="Proteomes" id="UP000254720"/>
    </source>
</evidence>
<evidence type="ECO:0000313" key="7">
    <source>
        <dbReference type="EMBL" id="RDI41304.1"/>
    </source>
</evidence>
<dbReference type="GO" id="GO:0030170">
    <property type="term" value="F:pyridoxal phosphate binding"/>
    <property type="evidence" value="ECO:0007669"/>
    <property type="project" value="InterPro"/>
</dbReference>
<dbReference type="PANTHER" id="PTHR42735">
    <property type="match status" value="1"/>
</dbReference>
<dbReference type="SUPFAM" id="SSF53383">
    <property type="entry name" value="PLP-dependent transferases"/>
    <property type="match status" value="1"/>
</dbReference>
<dbReference type="Gene3D" id="3.40.640.10">
    <property type="entry name" value="Type I PLP-dependent aspartate aminotransferase-like (Major domain)"/>
    <property type="match status" value="1"/>
</dbReference>
<evidence type="ECO:0000256" key="4">
    <source>
        <dbReference type="ARBA" id="ARBA00038302"/>
    </source>
</evidence>
<comment type="cofactor">
    <cofactor evidence="1 5 6">
        <name>pyridoxal 5'-phosphate</name>
        <dbReference type="ChEBI" id="CHEBI:597326"/>
    </cofactor>
</comment>
<dbReference type="Pfam" id="PF00282">
    <property type="entry name" value="Pyridoxal_deC"/>
    <property type="match status" value="1"/>
</dbReference>
<organism evidence="7 8">
    <name type="scientific">Aquicella lusitana</name>
    <dbReference type="NCBI Taxonomy" id="254246"/>
    <lineage>
        <taxon>Bacteria</taxon>
        <taxon>Pseudomonadati</taxon>
        <taxon>Pseudomonadota</taxon>
        <taxon>Gammaproteobacteria</taxon>
        <taxon>Legionellales</taxon>
        <taxon>Coxiellaceae</taxon>
        <taxon>Aquicella</taxon>
    </lineage>
</organism>